<protein>
    <submittedName>
        <fullName evidence="1">Uncharacterized protein</fullName>
    </submittedName>
</protein>
<gene>
    <name evidence="1" type="ORF">MNBD_NITROSPINAE03-690</name>
</gene>
<proteinExistence type="predicted"/>
<dbReference type="EMBL" id="UOGB01000132">
    <property type="protein sequence ID" value="VAX19077.1"/>
    <property type="molecule type" value="Genomic_DNA"/>
</dbReference>
<evidence type="ECO:0000313" key="1">
    <source>
        <dbReference type="EMBL" id="VAX19077.1"/>
    </source>
</evidence>
<dbReference type="AlphaFoldDB" id="A0A3B1CQW1"/>
<name>A0A3B1CQW1_9ZZZZ</name>
<organism evidence="1">
    <name type="scientific">hydrothermal vent metagenome</name>
    <dbReference type="NCBI Taxonomy" id="652676"/>
    <lineage>
        <taxon>unclassified sequences</taxon>
        <taxon>metagenomes</taxon>
        <taxon>ecological metagenomes</taxon>
    </lineage>
</organism>
<feature type="non-terminal residue" evidence="1">
    <location>
        <position position="1"/>
    </location>
</feature>
<reference evidence="1" key="1">
    <citation type="submission" date="2018-06" db="EMBL/GenBank/DDBJ databases">
        <authorList>
            <person name="Zhirakovskaya E."/>
        </authorList>
    </citation>
    <scope>NUCLEOTIDE SEQUENCE</scope>
</reference>
<sequence length="24" mass="2670">FIANKLLTSCPSKYEAAEEVKKSI</sequence>
<accession>A0A3B1CQW1</accession>